<dbReference type="InterPro" id="IPR033964">
    <property type="entry name" value="ABBA"/>
</dbReference>
<dbReference type="SFLD" id="SFLDG01162">
    <property type="entry name" value="I"/>
    <property type="match status" value="1"/>
</dbReference>
<reference evidence="2 3" key="1">
    <citation type="submission" date="2018-03" db="EMBL/GenBank/DDBJ databases">
        <title>Draft Genome Sequences of the Obligatory Marine Myxobacteria Enhygromyxa salina SWB005.</title>
        <authorList>
            <person name="Poehlein A."/>
            <person name="Moghaddam J.A."/>
            <person name="Harms H."/>
            <person name="Alanjari M."/>
            <person name="Koenig G.M."/>
            <person name="Daniel R."/>
            <person name="Schaeberle T.F."/>
        </authorList>
    </citation>
    <scope>NUCLEOTIDE SEQUENCE [LARGE SCALE GENOMIC DNA]</scope>
    <source>
        <strain evidence="2 3">SWB005</strain>
    </source>
</reference>
<dbReference type="GO" id="GO:0009820">
    <property type="term" value="P:alkaloid metabolic process"/>
    <property type="evidence" value="ECO:0007669"/>
    <property type="project" value="InterPro"/>
</dbReference>
<evidence type="ECO:0000313" key="3">
    <source>
        <dbReference type="Proteomes" id="UP000237968"/>
    </source>
</evidence>
<gene>
    <name evidence="2" type="ORF">ENSA5_03930</name>
</gene>
<keyword evidence="1 2" id="KW-0808">Transferase</keyword>
<protein>
    <submittedName>
        <fullName evidence="2">Tryptophan dimethylallyltransferase</fullName>
    </submittedName>
</protein>
<dbReference type="AlphaFoldDB" id="A0A2S9YJJ7"/>
<sequence length="315" mass="35485">MFEVLTESWSRRMVGDGQILSDITDDSSPFEFSVALDGQRELRMLTEAQGSIPSLASNWRAAWELNSRLERDFNVSLSRAHLIADLFSPQHRNAKFGLWHAACLRPGQAPDFKLYFNPDAKGPEHAQGTTELALARLGMHGAMEWLREVGLARGTQDHIVYFSLDLADHGQARTKIYVAHRQATVQELDAVMATSPQHRKGDTERFCQAMTGDREVYAGRPPITCAAFVGHQSTPSTVTLHLPVRSYLDSDHVALERICEFLPEESAKIYRLAVTGMIDRPLERGTGMQTYSSFRRQHGRERLTVYLSPEVYRPA</sequence>
<evidence type="ECO:0000313" key="2">
    <source>
        <dbReference type="EMBL" id="PRQ05274.1"/>
    </source>
</evidence>
<proteinExistence type="predicted"/>
<accession>A0A2S9YJJ7</accession>
<dbReference type="Pfam" id="PF11991">
    <property type="entry name" value="Trp_DMAT"/>
    <property type="match status" value="1"/>
</dbReference>
<organism evidence="2 3">
    <name type="scientific">Enhygromyxa salina</name>
    <dbReference type="NCBI Taxonomy" id="215803"/>
    <lineage>
        <taxon>Bacteria</taxon>
        <taxon>Pseudomonadati</taxon>
        <taxon>Myxococcota</taxon>
        <taxon>Polyangia</taxon>
        <taxon>Nannocystales</taxon>
        <taxon>Nannocystaceae</taxon>
        <taxon>Enhygromyxa</taxon>
    </lineage>
</organism>
<dbReference type="SFLD" id="SFLDS00036">
    <property type="entry name" value="Aromatic_Prenyltransferase"/>
    <property type="match status" value="1"/>
</dbReference>
<keyword evidence="3" id="KW-1185">Reference proteome</keyword>
<dbReference type="InterPro" id="IPR017795">
    <property type="entry name" value="ABBA_NscD-like"/>
</dbReference>
<dbReference type="EMBL" id="PVNK01000017">
    <property type="protein sequence ID" value="PRQ05274.1"/>
    <property type="molecule type" value="Genomic_DNA"/>
</dbReference>
<comment type="caution">
    <text evidence="2">The sequence shown here is derived from an EMBL/GenBank/DDBJ whole genome shotgun (WGS) entry which is preliminary data.</text>
</comment>
<evidence type="ECO:0000256" key="1">
    <source>
        <dbReference type="ARBA" id="ARBA00022679"/>
    </source>
</evidence>
<dbReference type="Proteomes" id="UP000237968">
    <property type="component" value="Unassembled WGS sequence"/>
</dbReference>
<name>A0A2S9YJJ7_9BACT</name>
<dbReference type="GO" id="GO:0016765">
    <property type="term" value="F:transferase activity, transferring alkyl or aryl (other than methyl) groups"/>
    <property type="evidence" value="ECO:0007669"/>
    <property type="project" value="InterPro"/>
</dbReference>